<keyword evidence="4" id="KW-0813">Transport</keyword>
<dbReference type="GO" id="GO:0045259">
    <property type="term" value="C:proton-transporting ATP synthase complex"/>
    <property type="evidence" value="ECO:0007669"/>
    <property type="project" value="UniProtKB-KW"/>
</dbReference>
<comment type="similarity">
    <text evidence="3">Belongs to the ATPase epsilon chain family.</text>
</comment>
<evidence type="ECO:0000256" key="6">
    <source>
        <dbReference type="ARBA" id="ARBA00023136"/>
    </source>
</evidence>
<dbReference type="GO" id="GO:0046933">
    <property type="term" value="F:proton-transporting ATP synthase activity, rotational mechanism"/>
    <property type="evidence" value="ECO:0007669"/>
    <property type="project" value="InterPro"/>
</dbReference>
<keyword evidence="10" id="KW-1185">Reference proteome</keyword>
<keyword evidence="6" id="KW-0472">Membrane</keyword>
<proteinExistence type="inferred from homology"/>
<protein>
    <submittedName>
        <fullName evidence="9">ATP synthase epsilon chain</fullName>
    </submittedName>
</protein>
<comment type="function">
    <text evidence="1">Produces ATP from ADP in the presence of a proton gradient across the membrane.</text>
</comment>
<keyword evidence="7" id="KW-0066">ATP synthesis</keyword>
<evidence type="ECO:0000256" key="1">
    <source>
        <dbReference type="ARBA" id="ARBA00003543"/>
    </source>
</evidence>
<organism evidence="9 10">
    <name type="scientific">Candidatus Cardinium hertigii</name>
    <dbReference type="NCBI Taxonomy" id="247481"/>
    <lineage>
        <taxon>Bacteria</taxon>
        <taxon>Pseudomonadati</taxon>
        <taxon>Bacteroidota</taxon>
        <taxon>Cytophagia</taxon>
        <taxon>Cytophagales</taxon>
        <taxon>Amoebophilaceae</taxon>
        <taxon>Candidatus Cardinium</taxon>
    </lineage>
</organism>
<dbReference type="CDD" id="cd12152">
    <property type="entry name" value="F1-ATPase_delta"/>
    <property type="match status" value="1"/>
</dbReference>
<dbReference type="Proteomes" id="UP000245872">
    <property type="component" value="Chromosome"/>
</dbReference>
<keyword evidence="5" id="KW-0406">Ion transport</keyword>
<dbReference type="RefSeq" id="WP_109997509.1">
    <property type="nucleotide sequence ID" value="NZ_CP029619.1"/>
</dbReference>
<dbReference type="EMBL" id="CP029619">
    <property type="protein sequence ID" value="AWN82112.1"/>
    <property type="molecule type" value="Genomic_DNA"/>
</dbReference>
<dbReference type="Gene3D" id="2.60.15.10">
    <property type="entry name" value="F0F1 ATP synthase delta/epsilon subunit, N-terminal"/>
    <property type="match status" value="1"/>
</dbReference>
<evidence type="ECO:0000256" key="7">
    <source>
        <dbReference type="ARBA" id="ARBA00023196"/>
    </source>
</evidence>
<accession>A0A2Z3LDB5</accession>
<dbReference type="InterPro" id="IPR036771">
    <property type="entry name" value="ATPsynth_dsu/esu_N"/>
</dbReference>
<dbReference type="SUPFAM" id="SSF51344">
    <property type="entry name" value="Epsilon subunit of F1F0-ATP synthase N-terminal domain"/>
    <property type="match status" value="1"/>
</dbReference>
<name>A0A2Z3LDB5_9BACT</name>
<evidence type="ECO:0000256" key="4">
    <source>
        <dbReference type="ARBA" id="ARBA00022448"/>
    </source>
</evidence>
<dbReference type="InterPro" id="IPR020546">
    <property type="entry name" value="ATP_synth_F1_dsu/esu_N"/>
</dbReference>
<keyword evidence="7" id="KW-0139">CF(1)</keyword>
<comment type="subcellular location">
    <subcellularLocation>
        <location evidence="2">Endomembrane system</location>
        <topology evidence="2">Peripheral membrane protein</topology>
    </subcellularLocation>
</comment>
<evidence type="ECO:0000313" key="9">
    <source>
        <dbReference type="EMBL" id="AWN82112.1"/>
    </source>
</evidence>
<evidence type="ECO:0000256" key="3">
    <source>
        <dbReference type="ARBA" id="ARBA00005712"/>
    </source>
</evidence>
<sequence>MHLSILTASQIVFNGTVQSVGLPGTVAPFQILAGHGPMVSSLMRGNITYAKEGNLYSFSIQHGFVSIARDQVKVVCAPVESTH</sequence>
<evidence type="ECO:0000256" key="2">
    <source>
        <dbReference type="ARBA" id="ARBA00004184"/>
    </source>
</evidence>
<reference evidence="9 10" key="1">
    <citation type="submission" date="2018-05" db="EMBL/GenBank/DDBJ databases">
        <title>Candidatus Cardinium hertigii Genome Assembly.</title>
        <authorList>
            <person name="Showmaker K.C."/>
            <person name="Walden K.O."/>
            <person name="Fields C.J."/>
            <person name="Lambert K.N."/>
            <person name="Hudson M.E."/>
        </authorList>
    </citation>
    <scope>NUCLEOTIDE SEQUENCE [LARGE SCALE GENOMIC DNA]</scope>
    <source>
        <strain evidence="10">cHgTN10</strain>
    </source>
</reference>
<gene>
    <name evidence="9" type="primary">atpC</name>
    <name evidence="9" type="ORF">DK880_00807</name>
</gene>
<evidence type="ECO:0000256" key="5">
    <source>
        <dbReference type="ARBA" id="ARBA00023065"/>
    </source>
</evidence>
<evidence type="ECO:0000259" key="8">
    <source>
        <dbReference type="Pfam" id="PF02823"/>
    </source>
</evidence>
<dbReference type="InterPro" id="IPR001469">
    <property type="entry name" value="ATP_synth_F1_dsu/esu"/>
</dbReference>
<dbReference type="KEGG" id="cher:DK880_00807"/>
<dbReference type="OrthoDB" id="5294255at2"/>
<dbReference type="GO" id="GO:0012505">
    <property type="term" value="C:endomembrane system"/>
    <property type="evidence" value="ECO:0007669"/>
    <property type="project" value="UniProtKB-SubCell"/>
</dbReference>
<dbReference type="AlphaFoldDB" id="A0A2Z3LDB5"/>
<feature type="domain" description="ATP synthase F1 complex delta/epsilon subunit N-terminal" evidence="8">
    <location>
        <begin position="1"/>
        <end position="76"/>
    </location>
</feature>
<evidence type="ECO:0000313" key="10">
    <source>
        <dbReference type="Proteomes" id="UP000245872"/>
    </source>
</evidence>
<dbReference type="Pfam" id="PF02823">
    <property type="entry name" value="ATP-synt_DE_N"/>
    <property type="match status" value="1"/>
</dbReference>